<feature type="transmembrane region" description="Helical" evidence="5">
    <location>
        <begin position="101"/>
        <end position="121"/>
    </location>
</feature>
<keyword evidence="4 5" id="KW-0472">Membrane</keyword>
<comment type="subcellular location">
    <subcellularLocation>
        <location evidence="1">Membrane</location>
        <topology evidence="1">Multi-pass membrane protein</topology>
    </subcellularLocation>
</comment>
<dbReference type="PANTHER" id="PTHR37422:SF13">
    <property type="entry name" value="LIPOPOLYSACCHARIDE BIOSYNTHESIS PROTEIN PA4999-RELATED"/>
    <property type="match status" value="1"/>
</dbReference>
<reference evidence="7 8" key="1">
    <citation type="journal article" date="2015" name="Nature">
        <title>rRNA introns, odd ribosomes, and small enigmatic genomes across a large radiation of phyla.</title>
        <authorList>
            <person name="Brown C.T."/>
            <person name="Hug L.A."/>
            <person name="Thomas B.C."/>
            <person name="Sharon I."/>
            <person name="Castelle C.J."/>
            <person name="Singh A."/>
            <person name="Wilkins M.J."/>
            <person name="Williams K.H."/>
            <person name="Banfield J.F."/>
        </authorList>
    </citation>
    <scope>NUCLEOTIDE SEQUENCE [LARGE SCALE GENOMIC DNA]</scope>
</reference>
<proteinExistence type="predicted"/>
<dbReference type="STRING" id="1619036.US58_C0014G0045"/>
<feature type="transmembrane region" description="Helical" evidence="5">
    <location>
        <begin position="133"/>
        <end position="150"/>
    </location>
</feature>
<keyword evidence="2 5" id="KW-0812">Transmembrane</keyword>
<evidence type="ECO:0000259" key="6">
    <source>
        <dbReference type="Pfam" id="PF04932"/>
    </source>
</evidence>
<evidence type="ECO:0000256" key="3">
    <source>
        <dbReference type="ARBA" id="ARBA00022989"/>
    </source>
</evidence>
<evidence type="ECO:0000313" key="8">
    <source>
        <dbReference type="Proteomes" id="UP000034333"/>
    </source>
</evidence>
<feature type="transmembrane region" description="Helical" evidence="5">
    <location>
        <begin position="381"/>
        <end position="398"/>
    </location>
</feature>
<dbReference type="SUPFAM" id="SSF48452">
    <property type="entry name" value="TPR-like"/>
    <property type="match status" value="1"/>
</dbReference>
<dbReference type="InterPro" id="IPR051533">
    <property type="entry name" value="WaaL-like"/>
</dbReference>
<feature type="transmembrane region" description="Helical" evidence="5">
    <location>
        <begin position="12"/>
        <end position="33"/>
    </location>
</feature>
<evidence type="ECO:0000256" key="4">
    <source>
        <dbReference type="ARBA" id="ARBA00023136"/>
    </source>
</evidence>
<feature type="transmembrane region" description="Helical" evidence="5">
    <location>
        <begin position="170"/>
        <end position="188"/>
    </location>
</feature>
<dbReference type="Proteomes" id="UP000034333">
    <property type="component" value="Unassembled WGS sequence"/>
</dbReference>
<dbReference type="Pfam" id="PF04932">
    <property type="entry name" value="Wzy_C"/>
    <property type="match status" value="1"/>
</dbReference>
<feature type="transmembrane region" description="Helical" evidence="5">
    <location>
        <begin position="345"/>
        <end position="374"/>
    </location>
</feature>
<evidence type="ECO:0000256" key="2">
    <source>
        <dbReference type="ARBA" id="ARBA00022692"/>
    </source>
</evidence>
<dbReference type="AlphaFoldDB" id="A0A0G0HBV6"/>
<keyword evidence="3 5" id="KW-1133">Transmembrane helix</keyword>
<feature type="transmembrane region" description="Helical" evidence="5">
    <location>
        <begin position="410"/>
        <end position="431"/>
    </location>
</feature>
<feature type="transmembrane region" description="Helical" evidence="5">
    <location>
        <begin position="39"/>
        <end position="59"/>
    </location>
</feature>
<dbReference type="InterPro" id="IPR007016">
    <property type="entry name" value="O-antigen_ligase-rel_domated"/>
</dbReference>
<dbReference type="EMBL" id="LBTN01000014">
    <property type="protein sequence ID" value="KKQ40683.1"/>
    <property type="molecule type" value="Genomic_DNA"/>
</dbReference>
<sequence length="685" mass="77138">MRKTLENIVKGLIYVTFLMPLVVLPSSYIFPFIVPKILFFRTLVEIMLGAYILLLVINWQEYKPKFTWLNIALFAFLLSFGISTFVGTDAYHSFWDNHERMLGLFTILHYGIYYYICSGIFKGWADWRTVLKIFLLAGTTVMFIGILQTQNPGLLLNQGSARVASTLGNAIYVGGYGLFLAFVAYLLAIKEKNPVWRWIEIIAGAMAVMGLFFSGTRGSMLGLGAGIGVAIIGYIIFLREQKKARLFLGGLLITVVIIGGLLYAFRQSDFVQSSVILGRTFNTSLTDVMESPRWIAWVIAVEGWKERPVFGWGPNNYFYAFNAHYNPRSLDFGYGETWFDNAHNIIVNTLCVQGAFGLITYLSIFILGILSLIIARRKSQLDLHIVVVGSAFLVAHLVQNITVFENPTSYLYFMFWLAMVNSLSLHTDNTVNSNLTIQQFNNKNVKPDKKISIGLISVVSILVILLIFIFNIQPSRANKMTLDTIRTLSQSPLLSIDKMKASLNFASPHIDDIRADIGRTAAQILGSNYQKLGADRSKEILDVAYNNLQKNLDLHPLDIRNQLTLAQMAQLAYQITNNAQYFFDADKFLSDALAKSPRRQQIVYSLAMLKLQLGQKDLAVKMLEGAISDNPKIGESYWRLAYIYKVMGDINKAKETIALAEKNNIVWDDQAKTVLGDLVGFDNKK</sequence>
<feature type="transmembrane region" description="Helical" evidence="5">
    <location>
        <begin position="195"/>
        <end position="214"/>
    </location>
</feature>
<dbReference type="InterPro" id="IPR019734">
    <property type="entry name" value="TPR_rpt"/>
</dbReference>
<evidence type="ECO:0000256" key="5">
    <source>
        <dbReference type="SAM" id="Phobius"/>
    </source>
</evidence>
<feature type="domain" description="O-antigen ligase-related" evidence="6">
    <location>
        <begin position="205"/>
        <end position="362"/>
    </location>
</feature>
<dbReference type="InterPro" id="IPR011990">
    <property type="entry name" value="TPR-like_helical_dom_sf"/>
</dbReference>
<comment type="caution">
    <text evidence="7">The sequence shown here is derived from an EMBL/GenBank/DDBJ whole genome shotgun (WGS) entry which is preliminary data.</text>
</comment>
<name>A0A0G0HBV6_9BACT</name>
<evidence type="ECO:0000256" key="1">
    <source>
        <dbReference type="ARBA" id="ARBA00004141"/>
    </source>
</evidence>
<protein>
    <submittedName>
        <fullName evidence="7">Tetratricopeptide repeat domain protein</fullName>
    </submittedName>
</protein>
<evidence type="ECO:0000313" key="7">
    <source>
        <dbReference type="EMBL" id="KKQ40683.1"/>
    </source>
</evidence>
<feature type="transmembrane region" description="Helical" evidence="5">
    <location>
        <begin position="66"/>
        <end position="86"/>
    </location>
</feature>
<organism evidence="7 8">
    <name type="scientific">Candidatus Magasanikbacteria bacterium GW2011_GWA2_37_8</name>
    <dbReference type="NCBI Taxonomy" id="1619036"/>
    <lineage>
        <taxon>Bacteria</taxon>
        <taxon>Candidatus Magasanikiibacteriota</taxon>
    </lineage>
</organism>
<dbReference type="GO" id="GO:0016020">
    <property type="term" value="C:membrane"/>
    <property type="evidence" value="ECO:0007669"/>
    <property type="project" value="UniProtKB-SubCell"/>
</dbReference>
<dbReference type="Pfam" id="PF13181">
    <property type="entry name" value="TPR_8"/>
    <property type="match status" value="2"/>
</dbReference>
<dbReference type="Gene3D" id="1.25.40.10">
    <property type="entry name" value="Tetratricopeptide repeat domain"/>
    <property type="match status" value="1"/>
</dbReference>
<dbReference type="PANTHER" id="PTHR37422">
    <property type="entry name" value="TEICHURONIC ACID BIOSYNTHESIS PROTEIN TUAE"/>
    <property type="match status" value="1"/>
</dbReference>
<feature type="transmembrane region" description="Helical" evidence="5">
    <location>
        <begin position="451"/>
        <end position="470"/>
    </location>
</feature>
<feature type="transmembrane region" description="Helical" evidence="5">
    <location>
        <begin position="220"/>
        <end position="239"/>
    </location>
</feature>
<gene>
    <name evidence="7" type="ORF">US58_C0014G0045</name>
</gene>
<accession>A0A0G0HBV6</accession>
<feature type="transmembrane region" description="Helical" evidence="5">
    <location>
        <begin position="246"/>
        <end position="265"/>
    </location>
</feature>